<proteinExistence type="predicted"/>
<protein>
    <recommendedName>
        <fullName evidence="2">SCP domain-containing protein</fullName>
    </recommendedName>
</protein>
<name>A0A1G2U2A6_9BACT</name>
<feature type="transmembrane region" description="Helical" evidence="1">
    <location>
        <begin position="21"/>
        <end position="47"/>
    </location>
</feature>
<dbReference type="EMBL" id="MHWE01000024">
    <property type="protein sequence ID" value="OHB02972.1"/>
    <property type="molecule type" value="Genomic_DNA"/>
</dbReference>
<reference evidence="3 4" key="1">
    <citation type="journal article" date="2016" name="Nat. Commun.">
        <title>Thousands of microbial genomes shed light on interconnected biogeochemical processes in an aquifer system.</title>
        <authorList>
            <person name="Anantharaman K."/>
            <person name="Brown C.T."/>
            <person name="Hug L.A."/>
            <person name="Sharon I."/>
            <person name="Castelle C.J."/>
            <person name="Probst A.J."/>
            <person name="Thomas B.C."/>
            <person name="Singh A."/>
            <person name="Wilkins M.J."/>
            <person name="Karaoz U."/>
            <person name="Brodie E.L."/>
            <person name="Williams K.H."/>
            <person name="Hubbard S.S."/>
            <person name="Banfield J.F."/>
        </authorList>
    </citation>
    <scope>NUCLEOTIDE SEQUENCE [LARGE SCALE GENOMIC DNA]</scope>
</reference>
<keyword evidence="1" id="KW-1133">Transmembrane helix</keyword>
<dbReference type="Pfam" id="PF00188">
    <property type="entry name" value="CAP"/>
    <property type="match status" value="1"/>
</dbReference>
<dbReference type="AlphaFoldDB" id="A0A1G2U2A6"/>
<dbReference type="Proteomes" id="UP000176800">
    <property type="component" value="Unassembled WGS sequence"/>
</dbReference>
<gene>
    <name evidence="3" type="ORF">A3B14_00835</name>
</gene>
<keyword evidence="1" id="KW-0472">Membrane</keyword>
<comment type="caution">
    <text evidence="3">The sequence shown here is derived from an EMBL/GenBank/DDBJ whole genome shotgun (WGS) entry which is preliminary data.</text>
</comment>
<dbReference type="CDD" id="cd05379">
    <property type="entry name" value="CAP_bacterial"/>
    <property type="match status" value="1"/>
</dbReference>
<keyword evidence="1" id="KW-0812">Transmembrane</keyword>
<feature type="transmembrane region" description="Helical" evidence="1">
    <location>
        <begin position="297"/>
        <end position="315"/>
    </location>
</feature>
<feature type="domain" description="SCP" evidence="2">
    <location>
        <begin position="64"/>
        <end position="182"/>
    </location>
</feature>
<dbReference type="InterPro" id="IPR014044">
    <property type="entry name" value="CAP_dom"/>
</dbReference>
<dbReference type="InterPro" id="IPR035940">
    <property type="entry name" value="CAP_sf"/>
</dbReference>
<feature type="transmembrane region" description="Helical" evidence="1">
    <location>
        <begin position="270"/>
        <end position="290"/>
    </location>
</feature>
<sequence length="326" mass="36014">MKEILRKYFIPNKNNEYKPHILRKTSVSILAGLSVFIFFFSVIHGLVITKTDLLSAVIPKALVDLANVERLSSNISSLAINPILEKAAQLKADDMAAKGYFAHMSPDGTEPWFWFQKAGYEYSYAGENLAVNFSDSFDVDRAWMSSASHRANILNGKFTEIGIATAKGYYNGRETVFVVQMFGRPMLRKAIFVETPEPLVSSQVAPEKTATKEIAKPISVPKVLSETDTFIAVENPVAEESLALNGSAEVETIANPSTLLTSPKENINTIYLVLAAVVAIALVLMVFIKIKIQHPKNIIYGILLLILISLLLYVYKGVIFPEVLVV</sequence>
<organism evidence="3 4">
    <name type="scientific">Candidatus Zambryskibacteria bacterium RIFCSPLOWO2_01_FULL_45_21</name>
    <dbReference type="NCBI Taxonomy" id="1802761"/>
    <lineage>
        <taxon>Bacteria</taxon>
        <taxon>Candidatus Zambryskiibacteriota</taxon>
    </lineage>
</organism>
<evidence type="ECO:0000256" key="1">
    <source>
        <dbReference type="SAM" id="Phobius"/>
    </source>
</evidence>
<evidence type="ECO:0000313" key="4">
    <source>
        <dbReference type="Proteomes" id="UP000176800"/>
    </source>
</evidence>
<evidence type="ECO:0000259" key="2">
    <source>
        <dbReference type="Pfam" id="PF00188"/>
    </source>
</evidence>
<dbReference type="Gene3D" id="3.40.33.10">
    <property type="entry name" value="CAP"/>
    <property type="match status" value="1"/>
</dbReference>
<evidence type="ECO:0000313" key="3">
    <source>
        <dbReference type="EMBL" id="OHB02972.1"/>
    </source>
</evidence>
<dbReference type="PANTHER" id="PTHR31157:SF1">
    <property type="entry name" value="SCP DOMAIN-CONTAINING PROTEIN"/>
    <property type="match status" value="1"/>
</dbReference>
<accession>A0A1G2U2A6</accession>
<dbReference type="PANTHER" id="PTHR31157">
    <property type="entry name" value="SCP DOMAIN-CONTAINING PROTEIN"/>
    <property type="match status" value="1"/>
</dbReference>
<dbReference type="SUPFAM" id="SSF55797">
    <property type="entry name" value="PR-1-like"/>
    <property type="match status" value="1"/>
</dbReference>